<feature type="compositionally biased region" description="Basic and acidic residues" evidence="1">
    <location>
        <begin position="69"/>
        <end position="90"/>
    </location>
</feature>
<feature type="compositionally biased region" description="Basic and acidic residues" evidence="1">
    <location>
        <begin position="34"/>
        <end position="60"/>
    </location>
</feature>
<dbReference type="RefSeq" id="WP_037202279.1">
    <property type="nucleotide sequence ID" value="NZ_FMAF01000005.1"/>
</dbReference>
<name>A0A1C3VJ95_9HYPH</name>
<dbReference type="EMBL" id="FMAF01000005">
    <property type="protein sequence ID" value="SCB27778.1"/>
    <property type="molecule type" value="Genomic_DNA"/>
</dbReference>
<evidence type="ECO:0000256" key="1">
    <source>
        <dbReference type="SAM" id="MobiDB-lite"/>
    </source>
</evidence>
<gene>
    <name evidence="2" type="ORF">GA0061101_105371</name>
</gene>
<organism evidence="2 3">
    <name type="scientific">Rhizobium lusitanum</name>
    <dbReference type="NCBI Taxonomy" id="293958"/>
    <lineage>
        <taxon>Bacteria</taxon>
        <taxon>Pseudomonadati</taxon>
        <taxon>Pseudomonadota</taxon>
        <taxon>Alphaproteobacteria</taxon>
        <taxon>Hyphomicrobiales</taxon>
        <taxon>Rhizobiaceae</taxon>
        <taxon>Rhizobium/Agrobacterium group</taxon>
        <taxon>Rhizobium</taxon>
    </lineage>
</organism>
<dbReference type="Proteomes" id="UP000199205">
    <property type="component" value="Unassembled WGS sequence"/>
</dbReference>
<reference evidence="2 3" key="1">
    <citation type="submission" date="2016-08" db="EMBL/GenBank/DDBJ databases">
        <authorList>
            <person name="Seilhamer J.J."/>
        </authorList>
    </citation>
    <scope>NUCLEOTIDE SEQUENCE [LARGE SCALE GENOMIC DNA]</scope>
    <source>
        <strain evidence="2 3">P1-7</strain>
    </source>
</reference>
<feature type="region of interest" description="Disordered" evidence="1">
    <location>
        <begin position="1"/>
        <end position="90"/>
    </location>
</feature>
<sequence>MNTPTSTTPPILAPELGLPNPIQPLPNQPLDLKASGDSEKEAYERGAEAGKREEESEKNPYPEGSKLAKAFEHGYLDGQKLRSNDKPPEH</sequence>
<accession>A0A1C3VJ95</accession>
<protein>
    <recommendedName>
        <fullName evidence="4">Sf3a2-prov protein</fullName>
    </recommendedName>
</protein>
<evidence type="ECO:0000313" key="2">
    <source>
        <dbReference type="EMBL" id="SCB27778.1"/>
    </source>
</evidence>
<dbReference type="AlphaFoldDB" id="A0A1C3VJ95"/>
<dbReference type="OrthoDB" id="8402006at2"/>
<evidence type="ECO:0000313" key="3">
    <source>
        <dbReference type="Proteomes" id="UP000199205"/>
    </source>
</evidence>
<evidence type="ECO:0008006" key="4">
    <source>
        <dbReference type="Google" id="ProtNLM"/>
    </source>
</evidence>
<proteinExistence type="predicted"/>